<evidence type="ECO:0000256" key="1">
    <source>
        <dbReference type="PROSITE-ProRule" id="PRU00169"/>
    </source>
</evidence>
<dbReference type="EMBL" id="QPIZ01000032">
    <property type="protein sequence ID" value="RCW29044.1"/>
    <property type="molecule type" value="Genomic_DNA"/>
</dbReference>
<protein>
    <submittedName>
        <fullName evidence="4">LytTR family two component transcriptional regulator</fullName>
    </submittedName>
</protein>
<dbReference type="Pfam" id="PF00072">
    <property type="entry name" value="Response_reg"/>
    <property type="match status" value="1"/>
</dbReference>
<dbReference type="Gene3D" id="2.40.50.1020">
    <property type="entry name" value="LytTr DNA-binding domain"/>
    <property type="match status" value="1"/>
</dbReference>
<dbReference type="SMART" id="SM00850">
    <property type="entry name" value="LytTR"/>
    <property type="match status" value="1"/>
</dbReference>
<comment type="caution">
    <text evidence="4">The sequence shown here is derived from an EMBL/GenBank/DDBJ whole genome shotgun (WGS) entry which is preliminary data.</text>
</comment>
<keyword evidence="1" id="KW-0597">Phosphoprotein</keyword>
<dbReference type="STRING" id="1168289.GCA_000259075_03666"/>
<reference evidence="4 5" key="1">
    <citation type="submission" date="2018-07" db="EMBL/GenBank/DDBJ databases">
        <title>Freshwater and sediment microbial communities from various areas in North America, analyzing microbe dynamics in response to fracking.</title>
        <authorList>
            <person name="Lamendella R."/>
        </authorList>
    </citation>
    <scope>NUCLEOTIDE SEQUENCE [LARGE SCALE GENOMIC DNA]</scope>
    <source>
        <strain evidence="4 5">160A</strain>
    </source>
</reference>
<dbReference type="PANTHER" id="PTHR37299:SF1">
    <property type="entry name" value="STAGE 0 SPORULATION PROTEIN A HOMOLOG"/>
    <property type="match status" value="1"/>
</dbReference>
<feature type="domain" description="HTH LytTR-type" evidence="3">
    <location>
        <begin position="142"/>
        <end position="246"/>
    </location>
</feature>
<dbReference type="SMART" id="SM00448">
    <property type="entry name" value="REC"/>
    <property type="match status" value="1"/>
</dbReference>
<evidence type="ECO:0000259" key="2">
    <source>
        <dbReference type="PROSITE" id="PS50110"/>
    </source>
</evidence>
<organism evidence="4 5">
    <name type="scientific">Marinilabilia salmonicolor</name>
    <dbReference type="NCBI Taxonomy" id="989"/>
    <lineage>
        <taxon>Bacteria</taxon>
        <taxon>Pseudomonadati</taxon>
        <taxon>Bacteroidota</taxon>
        <taxon>Bacteroidia</taxon>
        <taxon>Marinilabiliales</taxon>
        <taxon>Marinilabiliaceae</taxon>
        <taxon>Marinilabilia</taxon>
    </lineage>
</organism>
<dbReference type="OrthoDB" id="1116664at2"/>
<dbReference type="Proteomes" id="UP000252733">
    <property type="component" value="Unassembled WGS sequence"/>
</dbReference>
<gene>
    <name evidence="4" type="ORF">DFO77_13223</name>
</gene>
<dbReference type="PROSITE" id="PS50110">
    <property type="entry name" value="RESPONSE_REGULATORY"/>
    <property type="match status" value="1"/>
</dbReference>
<dbReference type="SUPFAM" id="SSF52172">
    <property type="entry name" value="CheY-like"/>
    <property type="match status" value="1"/>
</dbReference>
<keyword evidence="5" id="KW-1185">Reference proteome</keyword>
<dbReference type="Gene3D" id="3.40.50.2300">
    <property type="match status" value="1"/>
</dbReference>
<name>A0A2T0XAH3_9BACT</name>
<evidence type="ECO:0000259" key="3">
    <source>
        <dbReference type="PROSITE" id="PS50930"/>
    </source>
</evidence>
<dbReference type="Pfam" id="PF04397">
    <property type="entry name" value="LytTR"/>
    <property type="match status" value="1"/>
</dbReference>
<dbReference type="PROSITE" id="PS50930">
    <property type="entry name" value="HTH_LYTTR"/>
    <property type="match status" value="1"/>
</dbReference>
<dbReference type="InterPro" id="IPR011006">
    <property type="entry name" value="CheY-like_superfamily"/>
</dbReference>
<feature type="modified residue" description="4-aspartylphosphate" evidence="1">
    <location>
        <position position="54"/>
    </location>
</feature>
<dbReference type="InterPro" id="IPR001789">
    <property type="entry name" value="Sig_transdc_resp-reg_receiver"/>
</dbReference>
<dbReference type="PANTHER" id="PTHR37299">
    <property type="entry name" value="TRANSCRIPTIONAL REGULATOR-RELATED"/>
    <property type="match status" value="1"/>
</dbReference>
<dbReference type="GO" id="GO:0003677">
    <property type="term" value="F:DNA binding"/>
    <property type="evidence" value="ECO:0007669"/>
    <property type="project" value="InterPro"/>
</dbReference>
<dbReference type="InterPro" id="IPR007492">
    <property type="entry name" value="LytTR_DNA-bd_dom"/>
</dbReference>
<accession>A0A2T0XAH3</accession>
<dbReference type="GO" id="GO:0000156">
    <property type="term" value="F:phosphorelay response regulator activity"/>
    <property type="evidence" value="ECO:0007669"/>
    <property type="project" value="InterPro"/>
</dbReference>
<proteinExistence type="predicted"/>
<evidence type="ECO:0000313" key="5">
    <source>
        <dbReference type="Proteomes" id="UP000252733"/>
    </source>
</evidence>
<feature type="domain" description="Response regulatory" evidence="2">
    <location>
        <begin position="3"/>
        <end position="117"/>
    </location>
</feature>
<evidence type="ECO:0000313" key="4">
    <source>
        <dbReference type="EMBL" id="RCW29044.1"/>
    </source>
</evidence>
<sequence>MYKVVIVDDEPGALAVLTKMINDYFNFEVIGKFSCAENLVDEIALLRPDVLFLDIHLGTKSGVDIAKKLYKNRCSTQIVFVSAYDQYALKAFEYNIIDYILKPVSPDRLQKCIEKIEKTFSSRGTEQPLPENNTPQKEHQLIRFNTQSGFLLVNPKDIVFLEADHVYTKIVMEKESDHYVAQNIGKILSTINSNDFLRISRSHVINTSFLREVNRTQKKCIMFNGNKEVGLNISKSGMKILDEYFG</sequence>
<dbReference type="AlphaFoldDB" id="A0A2T0XAH3"/>
<dbReference type="RefSeq" id="WP_106154300.1">
    <property type="nucleotide sequence ID" value="NZ_PVTS01000018.1"/>
</dbReference>
<dbReference type="InterPro" id="IPR046947">
    <property type="entry name" value="LytR-like"/>
</dbReference>